<feature type="region of interest" description="Disordered" evidence="1">
    <location>
        <begin position="1"/>
        <end position="28"/>
    </location>
</feature>
<feature type="compositionally biased region" description="Polar residues" evidence="1">
    <location>
        <begin position="107"/>
        <end position="116"/>
    </location>
</feature>
<evidence type="ECO:0000256" key="1">
    <source>
        <dbReference type="SAM" id="MobiDB-lite"/>
    </source>
</evidence>
<dbReference type="AlphaFoldDB" id="A0A183B4L9"/>
<feature type="region of interest" description="Disordered" evidence="1">
    <location>
        <begin position="75"/>
        <end position="116"/>
    </location>
</feature>
<sequence>LPAPHRRVPKTQGATAEPSIRESELLLEDPDMATTTVQHIRDGSDPAFGKALYERLVKLEREQYETVVTLQTITGKDPTRKKLDSGTPSSTEQIKTDDTDEMRDVENVTNILSVSE</sequence>
<reference evidence="2" key="1">
    <citation type="submission" date="2016-06" db="UniProtKB">
        <authorList>
            <consortium name="WormBaseParasite"/>
        </authorList>
    </citation>
    <scope>IDENTIFICATION</scope>
</reference>
<dbReference type="WBParaSite" id="ECPE_0001419401-mRNA-1">
    <property type="protein sequence ID" value="ECPE_0001419401-mRNA-1"/>
    <property type="gene ID" value="ECPE_0001419401"/>
</dbReference>
<accession>A0A183B4L9</accession>
<feature type="compositionally biased region" description="Basic and acidic residues" evidence="1">
    <location>
        <begin position="94"/>
        <end position="106"/>
    </location>
</feature>
<name>A0A183B4L9_9TREM</name>
<organism evidence="2">
    <name type="scientific">Echinostoma caproni</name>
    <dbReference type="NCBI Taxonomy" id="27848"/>
    <lineage>
        <taxon>Eukaryota</taxon>
        <taxon>Metazoa</taxon>
        <taxon>Spiralia</taxon>
        <taxon>Lophotrochozoa</taxon>
        <taxon>Platyhelminthes</taxon>
        <taxon>Trematoda</taxon>
        <taxon>Digenea</taxon>
        <taxon>Plagiorchiida</taxon>
        <taxon>Echinostomata</taxon>
        <taxon>Echinostomatoidea</taxon>
        <taxon>Echinostomatidae</taxon>
        <taxon>Echinostoma</taxon>
    </lineage>
</organism>
<proteinExistence type="predicted"/>
<evidence type="ECO:0000313" key="2">
    <source>
        <dbReference type="WBParaSite" id="ECPE_0001419401-mRNA-1"/>
    </source>
</evidence>
<protein>
    <submittedName>
        <fullName evidence="2">Phosphoprotein</fullName>
    </submittedName>
</protein>